<dbReference type="EMBL" id="JAAOCP010000019">
    <property type="protein sequence ID" value="MBJ7639886.1"/>
    <property type="molecule type" value="Genomic_DNA"/>
</dbReference>
<dbReference type="SUPFAM" id="SSF53335">
    <property type="entry name" value="S-adenosyl-L-methionine-dependent methyltransferases"/>
    <property type="match status" value="1"/>
</dbReference>
<keyword evidence="3 7" id="KW-0489">Methyltransferase</keyword>
<dbReference type="PANTHER" id="PTHR30481">
    <property type="entry name" value="DNA ADENINE METHYLASE"/>
    <property type="match status" value="1"/>
</dbReference>
<gene>
    <name evidence="7" type="ORF">HAU20_10935</name>
</gene>
<dbReference type="PRINTS" id="PR00505">
    <property type="entry name" value="D12N6MTFRASE"/>
</dbReference>
<reference evidence="7 8" key="1">
    <citation type="journal article" date="2021" name="Int. J. Food Microbiol.">
        <title>Safety demonstration of a microbial species for use in the food chain: Weissella confusa.</title>
        <authorList>
            <person name="Bourdichon F."/>
            <person name="Patrone V."/>
            <person name="Fontana A."/>
            <person name="Milani G."/>
            <person name="Morelli L."/>
        </authorList>
    </citation>
    <scope>NUCLEOTIDE SEQUENCE [LARGE SCALE GENOMIC DNA]</scope>
    <source>
        <strain evidence="7 8">CCUG 43002</strain>
    </source>
</reference>
<protein>
    <recommendedName>
        <fullName evidence="2">site-specific DNA-methyltransferase (adenine-specific)</fullName>
        <ecNumber evidence="2">2.1.1.72</ecNumber>
    </recommendedName>
</protein>
<dbReference type="GO" id="GO:0043565">
    <property type="term" value="F:sequence-specific DNA binding"/>
    <property type="evidence" value="ECO:0007669"/>
    <property type="project" value="TreeGrafter"/>
</dbReference>
<dbReference type="RefSeq" id="WP_199412583.1">
    <property type="nucleotide sequence ID" value="NZ_JAAOCP010000019.1"/>
</dbReference>
<dbReference type="Proteomes" id="UP000728106">
    <property type="component" value="Unassembled WGS sequence"/>
</dbReference>
<dbReference type="EC" id="2.1.1.72" evidence="2"/>
<dbReference type="GO" id="GO:0009007">
    <property type="term" value="F:site-specific DNA-methyltransferase (adenine-specific) activity"/>
    <property type="evidence" value="ECO:0007669"/>
    <property type="project" value="UniProtKB-EC"/>
</dbReference>
<evidence type="ECO:0000256" key="5">
    <source>
        <dbReference type="ARBA" id="ARBA00022691"/>
    </source>
</evidence>
<dbReference type="InterPro" id="IPR023095">
    <property type="entry name" value="Ade_MeTrfase_dom_2"/>
</dbReference>
<dbReference type="Pfam" id="PF02086">
    <property type="entry name" value="MethyltransfD12"/>
    <property type="match status" value="1"/>
</dbReference>
<dbReference type="GO" id="GO:0006298">
    <property type="term" value="P:mismatch repair"/>
    <property type="evidence" value="ECO:0007669"/>
    <property type="project" value="TreeGrafter"/>
</dbReference>
<accession>A0AA40YS93</accession>
<sequence length="303" mass="35207">MTKSFINYPGGKYKLLPQLREHFPNDYARFVDLFAGSAVVSTNLAIENADIFAFDINEYLIELLRYVQNSDYEEIMQNMMNIIDEFGLSDTFEHGYDFYEASSANGLASINKQPYLNLRATYNAQLDAGFMNHDVLYALVVFGFNNQLRFNKAGKFNNPVGKRDFNEKMREKLRQFKTRVDELNIQFEHSDFREVEVAVPGTFFYVDPPYLITTAVYNENGGWTPTDERDLLAYLDRIHELGNRFALSNVFSMKGRINDILMDWVARNEDQYTVYHLNKSYANSNYQTDEHSGITDEVLVVNY</sequence>
<dbReference type="InterPro" id="IPR012263">
    <property type="entry name" value="M_m6A_EcoRV"/>
</dbReference>
<dbReference type="GO" id="GO:1904047">
    <property type="term" value="F:S-adenosyl-L-methionine binding"/>
    <property type="evidence" value="ECO:0007669"/>
    <property type="project" value="TreeGrafter"/>
</dbReference>
<dbReference type="Gene3D" id="3.40.50.150">
    <property type="entry name" value="Vaccinia Virus protein VP39"/>
    <property type="match status" value="1"/>
</dbReference>
<evidence type="ECO:0000256" key="4">
    <source>
        <dbReference type="ARBA" id="ARBA00022679"/>
    </source>
</evidence>
<evidence type="ECO:0000256" key="6">
    <source>
        <dbReference type="ARBA" id="ARBA00047942"/>
    </source>
</evidence>
<evidence type="ECO:0000256" key="2">
    <source>
        <dbReference type="ARBA" id="ARBA00011900"/>
    </source>
</evidence>
<dbReference type="PIRSF" id="PIRSF000398">
    <property type="entry name" value="M_m6A_EcoRV"/>
    <property type="match status" value="1"/>
</dbReference>
<dbReference type="Gene3D" id="1.10.1020.10">
    <property type="entry name" value="Adenine-specific Methyltransferase, Domain 2"/>
    <property type="match status" value="1"/>
</dbReference>
<keyword evidence="5" id="KW-0949">S-adenosyl-L-methionine</keyword>
<organism evidence="7 8">
    <name type="scientific">Weissella confusa</name>
    <name type="common">Lactobacillus confusus</name>
    <dbReference type="NCBI Taxonomy" id="1583"/>
    <lineage>
        <taxon>Bacteria</taxon>
        <taxon>Bacillati</taxon>
        <taxon>Bacillota</taxon>
        <taxon>Bacilli</taxon>
        <taxon>Lactobacillales</taxon>
        <taxon>Lactobacillaceae</taxon>
        <taxon>Weissella</taxon>
    </lineage>
</organism>
<keyword evidence="4" id="KW-0808">Transferase</keyword>
<keyword evidence="8" id="KW-1185">Reference proteome</keyword>
<evidence type="ECO:0000313" key="8">
    <source>
        <dbReference type="Proteomes" id="UP000728106"/>
    </source>
</evidence>
<dbReference type="GO" id="GO:0009307">
    <property type="term" value="P:DNA restriction-modification system"/>
    <property type="evidence" value="ECO:0007669"/>
    <property type="project" value="InterPro"/>
</dbReference>
<dbReference type="PANTHER" id="PTHR30481:SF3">
    <property type="entry name" value="DNA ADENINE METHYLASE"/>
    <property type="match status" value="1"/>
</dbReference>
<evidence type="ECO:0000256" key="1">
    <source>
        <dbReference type="ARBA" id="ARBA00006594"/>
    </source>
</evidence>
<comment type="catalytic activity">
    <reaction evidence="6">
        <text>a 2'-deoxyadenosine in DNA + S-adenosyl-L-methionine = an N(6)-methyl-2'-deoxyadenosine in DNA + S-adenosyl-L-homocysteine + H(+)</text>
        <dbReference type="Rhea" id="RHEA:15197"/>
        <dbReference type="Rhea" id="RHEA-COMP:12418"/>
        <dbReference type="Rhea" id="RHEA-COMP:12419"/>
        <dbReference type="ChEBI" id="CHEBI:15378"/>
        <dbReference type="ChEBI" id="CHEBI:57856"/>
        <dbReference type="ChEBI" id="CHEBI:59789"/>
        <dbReference type="ChEBI" id="CHEBI:90615"/>
        <dbReference type="ChEBI" id="CHEBI:90616"/>
        <dbReference type="EC" id="2.1.1.72"/>
    </reaction>
</comment>
<dbReference type="InterPro" id="IPR029063">
    <property type="entry name" value="SAM-dependent_MTases_sf"/>
</dbReference>
<proteinExistence type="inferred from homology"/>
<dbReference type="InterPro" id="IPR012327">
    <property type="entry name" value="MeTrfase_D12"/>
</dbReference>
<comment type="similarity">
    <text evidence="1">Belongs to the N(4)/N(6)-methyltransferase family.</text>
</comment>
<name>A0AA40YS93_WEICO</name>
<evidence type="ECO:0000313" key="7">
    <source>
        <dbReference type="EMBL" id="MBJ7639886.1"/>
    </source>
</evidence>
<dbReference type="NCBIfam" id="TIGR00571">
    <property type="entry name" value="dam"/>
    <property type="match status" value="1"/>
</dbReference>
<dbReference type="GO" id="GO:0032259">
    <property type="term" value="P:methylation"/>
    <property type="evidence" value="ECO:0007669"/>
    <property type="project" value="UniProtKB-KW"/>
</dbReference>
<dbReference type="AlphaFoldDB" id="A0AA40YS93"/>
<evidence type="ECO:0000256" key="3">
    <source>
        <dbReference type="ARBA" id="ARBA00022603"/>
    </source>
</evidence>
<comment type="caution">
    <text evidence="7">The sequence shown here is derived from an EMBL/GenBank/DDBJ whole genome shotgun (WGS) entry which is preliminary data.</text>
</comment>